<name>A0A2N6UDD0_9LACT</name>
<feature type="transmembrane region" description="Helical" evidence="1">
    <location>
        <begin position="17"/>
        <end position="37"/>
    </location>
</feature>
<keyword evidence="1" id="KW-0812">Transmembrane</keyword>
<dbReference type="OrthoDB" id="2412610at2"/>
<keyword evidence="1" id="KW-0472">Membrane</keyword>
<dbReference type="Pfam" id="PF09911">
    <property type="entry name" value="DUF2140"/>
    <property type="match status" value="1"/>
</dbReference>
<keyword evidence="3" id="KW-1185">Reference proteome</keyword>
<reference evidence="2 3" key="1">
    <citation type="submission" date="2017-09" db="EMBL/GenBank/DDBJ databases">
        <title>Bacterial strain isolated from the female urinary microbiota.</title>
        <authorList>
            <person name="Thomas-White K."/>
            <person name="Kumar N."/>
            <person name="Forster S."/>
            <person name="Putonti C."/>
            <person name="Lawley T."/>
            <person name="Wolfe A.J."/>
        </authorList>
    </citation>
    <scope>NUCLEOTIDE SEQUENCE [LARGE SCALE GENOMIC DNA]</scope>
    <source>
        <strain evidence="2 3">UMB0240</strain>
    </source>
</reference>
<dbReference type="AlphaFoldDB" id="A0A2N6UDD0"/>
<evidence type="ECO:0000313" key="2">
    <source>
        <dbReference type="EMBL" id="PMC79567.1"/>
    </source>
</evidence>
<proteinExistence type="predicted"/>
<sequence>MNQSKTSNNKRLNPWKWAFWLLLLAITSVIIGFYLFIQTSTREETATPSSNTTTNVADDVITAEADLSTMSFNQLVTAVIGGDNVPYQLTVGDQVSFSGTLDALGTEVVYTMEGQPSVMEDGNIAIDVTNIVLAGLQLPTSTALALFQLTLPTDLPLQVLARESQIIIRLDQVSNEMDFTIRASDIDLANGRINIFLDVPLSYITSQIEAEANSDQ</sequence>
<keyword evidence="1" id="KW-1133">Transmembrane helix</keyword>
<gene>
    <name evidence="2" type="ORF">CJ191_06235</name>
</gene>
<dbReference type="Proteomes" id="UP000235701">
    <property type="component" value="Unassembled WGS sequence"/>
</dbReference>
<dbReference type="EMBL" id="PNHQ01000013">
    <property type="protein sequence ID" value="PMC79567.1"/>
    <property type="molecule type" value="Genomic_DNA"/>
</dbReference>
<dbReference type="RefSeq" id="WP_102199309.1">
    <property type="nucleotide sequence ID" value="NZ_PNHQ01000013.1"/>
</dbReference>
<protein>
    <submittedName>
        <fullName evidence="2">DUF2140 domain-containing protein</fullName>
    </submittedName>
</protein>
<organism evidence="2 3">
    <name type="scientific">Aerococcus viridans</name>
    <dbReference type="NCBI Taxonomy" id="1377"/>
    <lineage>
        <taxon>Bacteria</taxon>
        <taxon>Bacillati</taxon>
        <taxon>Bacillota</taxon>
        <taxon>Bacilli</taxon>
        <taxon>Lactobacillales</taxon>
        <taxon>Aerococcaceae</taxon>
        <taxon>Aerococcus</taxon>
    </lineage>
</organism>
<evidence type="ECO:0000256" key="1">
    <source>
        <dbReference type="SAM" id="Phobius"/>
    </source>
</evidence>
<accession>A0A2N6UDD0</accession>
<comment type="caution">
    <text evidence="2">The sequence shown here is derived from an EMBL/GenBank/DDBJ whole genome shotgun (WGS) entry which is preliminary data.</text>
</comment>
<dbReference type="InterPro" id="IPR018672">
    <property type="entry name" value="DUF2140"/>
</dbReference>
<evidence type="ECO:0000313" key="3">
    <source>
        <dbReference type="Proteomes" id="UP000235701"/>
    </source>
</evidence>